<keyword evidence="7 10" id="KW-0812">Transmembrane</keyword>
<feature type="transmembrane region" description="Helical" evidence="10">
    <location>
        <begin position="46"/>
        <end position="67"/>
    </location>
</feature>
<dbReference type="InterPro" id="IPR006419">
    <property type="entry name" value="NMN_transpt_PnuC"/>
</dbReference>
<dbReference type="GO" id="GO:0005886">
    <property type="term" value="C:plasma membrane"/>
    <property type="evidence" value="ECO:0007669"/>
    <property type="project" value="UniProtKB-SubCell"/>
</dbReference>
<dbReference type="PANTHER" id="PTHR36122">
    <property type="entry name" value="NICOTINAMIDE RIBOSIDE TRANSPORTER PNUC"/>
    <property type="match status" value="1"/>
</dbReference>
<feature type="transmembrane region" description="Helical" evidence="10">
    <location>
        <begin position="162"/>
        <end position="179"/>
    </location>
</feature>
<evidence type="ECO:0000256" key="9">
    <source>
        <dbReference type="ARBA" id="ARBA00023136"/>
    </source>
</evidence>
<evidence type="ECO:0000256" key="8">
    <source>
        <dbReference type="ARBA" id="ARBA00022989"/>
    </source>
</evidence>
<evidence type="ECO:0000256" key="5">
    <source>
        <dbReference type="ARBA" id="ARBA00022448"/>
    </source>
</evidence>
<feature type="transmembrane region" description="Helical" evidence="10">
    <location>
        <begin position="24"/>
        <end position="40"/>
    </location>
</feature>
<comment type="subcellular location">
    <subcellularLocation>
        <location evidence="2">Cell membrane</location>
        <topology evidence="2">Multi-pass membrane protein</topology>
    </subcellularLocation>
</comment>
<protein>
    <recommendedName>
        <fullName evidence="4">Nicotinamide riboside transporter PnuC</fullName>
    </recommendedName>
</protein>
<reference evidence="12" key="1">
    <citation type="submission" date="2018-08" db="EMBL/GenBank/DDBJ databases">
        <authorList>
            <person name="Kim S.-J."/>
            <person name="Jung G.-Y."/>
        </authorList>
    </citation>
    <scope>NUCLEOTIDE SEQUENCE [LARGE SCALE GENOMIC DNA]</scope>
    <source>
        <strain evidence="12">GY_G</strain>
    </source>
</reference>
<keyword evidence="5" id="KW-0813">Transport</keyword>
<evidence type="ECO:0000256" key="10">
    <source>
        <dbReference type="SAM" id="Phobius"/>
    </source>
</evidence>
<comment type="similarity">
    <text evidence="3">Belongs to the nicotinamide ribonucleoside (NR) uptake permease (TC 4.B.1) family.</text>
</comment>
<keyword evidence="12" id="KW-1185">Reference proteome</keyword>
<evidence type="ECO:0000256" key="4">
    <source>
        <dbReference type="ARBA" id="ARBA00017522"/>
    </source>
</evidence>
<evidence type="ECO:0000256" key="6">
    <source>
        <dbReference type="ARBA" id="ARBA00022475"/>
    </source>
</evidence>
<dbReference type="OrthoDB" id="9791248at2"/>
<dbReference type="Proteomes" id="UP000263833">
    <property type="component" value="Unassembled WGS sequence"/>
</dbReference>
<dbReference type="NCBIfam" id="TIGR01528">
    <property type="entry name" value="NMN_trans_PnuC"/>
    <property type="match status" value="1"/>
</dbReference>
<evidence type="ECO:0000313" key="11">
    <source>
        <dbReference type="EMBL" id="RDV07156.1"/>
    </source>
</evidence>
<evidence type="ECO:0000256" key="1">
    <source>
        <dbReference type="ARBA" id="ARBA00002672"/>
    </source>
</evidence>
<keyword evidence="9 10" id="KW-0472">Membrane</keyword>
<comment type="caution">
    <text evidence="11">The sequence shown here is derived from an EMBL/GenBank/DDBJ whole genome shotgun (WGS) entry which is preliminary data.</text>
</comment>
<evidence type="ECO:0000256" key="2">
    <source>
        <dbReference type="ARBA" id="ARBA00004651"/>
    </source>
</evidence>
<dbReference type="PANTHER" id="PTHR36122:SF2">
    <property type="entry name" value="NICOTINAMIDE RIBOSIDE TRANSPORTER PNUC"/>
    <property type="match status" value="1"/>
</dbReference>
<keyword evidence="6" id="KW-1003">Cell membrane</keyword>
<dbReference type="AlphaFoldDB" id="A0A371BHU9"/>
<feature type="transmembrane region" description="Helical" evidence="10">
    <location>
        <begin position="87"/>
        <end position="107"/>
    </location>
</feature>
<dbReference type="GO" id="GO:0034257">
    <property type="term" value="F:nicotinamide riboside transmembrane transporter activity"/>
    <property type="evidence" value="ECO:0007669"/>
    <property type="project" value="InterPro"/>
</dbReference>
<organism evidence="11 12">
    <name type="scientific">Sphingorhabdus pulchriflava</name>
    <dbReference type="NCBI Taxonomy" id="2292257"/>
    <lineage>
        <taxon>Bacteria</taxon>
        <taxon>Pseudomonadati</taxon>
        <taxon>Pseudomonadota</taxon>
        <taxon>Alphaproteobacteria</taxon>
        <taxon>Sphingomonadales</taxon>
        <taxon>Sphingomonadaceae</taxon>
        <taxon>Sphingorhabdus</taxon>
    </lineage>
</organism>
<evidence type="ECO:0000256" key="3">
    <source>
        <dbReference type="ARBA" id="ARBA00006669"/>
    </source>
</evidence>
<dbReference type="RefSeq" id="WP_115548703.1">
    <property type="nucleotide sequence ID" value="NZ_QRGP01000001.1"/>
</dbReference>
<proteinExistence type="inferred from homology"/>
<dbReference type="EMBL" id="QRGP01000001">
    <property type="protein sequence ID" value="RDV07156.1"/>
    <property type="molecule type" value="Genomic_DNA"/>
</dbReference>
<name>A0A371BHU9_9SPHN</name>
<evidence type="ECO:0000256" key="7">
    <source>
        <dbReference type="ARBA" id="ARBA00022692"/>
    </source>
</evidence>
<evidence type="ECO:0000313" key="12">
    <source>
        <dbReference type="Proteomes" id="UP000263833"/>
    </source>
</evidence>
<gene>
    <name evidence="11" type="ORF">DXH95_07220</name>
</gene>
<keyword evidence="8 10" id="KW-1133">Transmembrane helix</keyword>
<dbReference type="Pfam" id="PF04973">
    <property type="entry name" value="NMN_transporter"/>
    <property type="match status" value="1"/>
</dbReference>
<accession>A0A371BHU9</accession>
<comment type="function">
    <text evidence="1">Required for nicotinamide riboside transport across the inner membrane.</text>
</comment>
<sequence>MSGLEIAAVLLGIANILLIIRRSVWNYPFAIAMVSLYFVIFRDAKLYSDAGLQIFFLAVNAFGWWSWHRNRADRGEIFVERLDGQSLLYWIFGSLLAIAAWGTFMATNTDASYPYWDAAVAMLSVAGQILMTRRYLENWHWWIAVNAISIPLYLVKDLYLTAGLYALFLVLAIAGLVEWRKVRLAQKL</sequence>